<dbReference type="SUPFAM" id="SSF47781">
    <property type="entry name" value="RuvA domain 2-like"/>
    <property type="match status" value="1"/>
</dbReference>
<keyword evidence="6" id="KW-0742">SOS response</keyword>
<evidence type="ECO:0000259" key="9">
    <source>
        <dbReference type="PROSITE" id="PS50164"/>
    </source>
</evidence>
<evidence type="ECO:0000256" key="3">
    <source>
        <dbReference type="ARBA" id="ARBA00022769"/>
    </source>
</evidence>
<dbReference type="Pfam" id="PF01541">
    <property type="entry name" value="GIY-YIG"/>
    <property type="match status" value="1"/>
</dbReference>
<comment type="function">
    <text evidence="6">The UvrABC repair system catalyzes the recognition and processing of DNA lesions. UvrC both incises the 5' and 3' sides of the lesion. The N-terminal half is responsible for the 3' incision and the C-terminal half is responsible for the 5' incision.</text>
</comment>
<protein>
    <recommendedName>
        <fullName evidence="6">UvrABC system protein C</fullName>
        <shortName evidence="6">Protein UvrC</shortName>
    </recommendedName>
    <alternativeName>
        <fullName evidence="6">Excinuclease ABC subunit C</fullName>
    </alternativeName>
</protein>
<keyword evidence="1 6" id="KW-0963">Cytoplasm</keyword>
<comment type="subunit">
    <text evidence="6">Interacts with UvrB in an incision complex.</text>
</comment>
<dbReference type="InterPro" id="IPR038476">
    <property type="entry name" value="UvrC_RNase_H_dom_sf"/>
</dbReference>
<dbReference type="PROSITE" id="PS50151">
    <property type="entry name" value="UVR"/>
    <property type="match status" value="1"/>
</dbReference>
<dbReference type="Pfam" id="PF08459">
    <property type="entry name" value="UvrC_RNaseH_dom"/>
    <property type="match status" value="1"/>
</dbReference>
<comment type="subcellular location">
    <subcellularLocation>
        <location evidence="6">Cytoplasm</location>
    </subcellularLocation>
</comment>
<keyword evidence="5 6" id="KW-0234">DNA repair</keyword>
<evidence type="ECO:0000256" key="5">
    <source>
        <dbReference type="ARBA" id="ARBA00023204"/>
    </source>
</evidence>
<dbReference type="Gene3D" id="4.10.860.10">
    <property type="entry name" value="UVR domain"/>
    <property type="match status" value="1"/>
</dbReference>
<dbReference type="SMART" id="SM00465">
    <property type="entry name" value="GIYc"/>
    <property type="match status" value="1"/>
</dbReference>
<feature type="domain" description="UvrC family homology region profile" evidence="10">
    <location>
        <begin position="246"/>
        <end position="462"/>
    </location>
</feature>
<feature type="domain" description="GIY-YIG" evidence="9">
    <location>
        <begin position="10"/>
        <end position="87"/>
    </location>
</feature>
<dbReference type="InterPro" id="IPR010994">
    <property type="entry name" value="RuvA_2-like"/>
</dbReference>
<dbReference type="CDD" id="cd10434">
    <property type="entry name" value="GIY-YIG_UvrC_Cho"/>
    <property type="match status" value="1"/>
</dbReference>
<evidence type="ECO:0000313" key="12">
    <source>
        <dbReference type="Proteomes" id="UP001225134"/>
    </source>
</evidence>
<dbReference type="RefSeq" id="WP_285152648.1">
    <property type="nucleotide sequence ID" value="NZ_JASSPP010000002.1"/>
</dbReference>
<dbReference type="PROSITE" id="PS50165">
    <property type="entry name" value="UVRC"/>
    <property type="match status" value="1"/>
</dbReference>
<dbReference type="InterPro" id="IPR004791">
    <property type="entry name" value="UvrC"/>
</dbReference>
<dbReference type="InterPro" id="IPR035901">
    <property type="entry name" value="GIY-YIG_endonuc_sf"/>
</dbReference>
<evidence type="ECO:0000256" key="2">
    <source>
        <dbReference type="ARBA" id="ARBA00022763"/>
    </source>
</evidence>
<evidence type="ECO:0000259" key="8">
    <source>
        <dbReference type="PROSITE" id="PS50151"/>
    </source>
</evidence>
<accession>A0ABT7HID2</accession>
<proteinExistence type="inferred from homology"/>
<keyword evidence="3 6" id="KW-0228">DNA excision</keyword>
<evidence type="ECO:0000313" key="11">
    <source>
        <dbReference type="EMBL" id="MDK9580273.1"/>
    </source>
</evidence>
<dbReference type="SUPFAM" id="SSF46600">
    <property type="entry name" value="C-terminal UvrC-binding domain of UvrB"/>
    <property type="match status" value="1"/>
</dbReference>
<keyword evidence="7" id="KW-0175">Coiled coil</keyword>
<feature type="coiled-coil region" evidence="7">
    <location>
        <begin position="345"/>
        <end position="372"/>
    </location>
</feature>
<dbReference type="Gene3D" id="3.40.1440.10">
    <property type="entry name" value="GIY-YIG endonuclease"/>
    <property type="match status" value="1"/>
</dbReference>
<comment type="caution">
    <text evidence="11">The sequence shown here is derived from an EMBL/GenBank/DDBJ whole genome shotgun (WGS) entry which is preliminary data.</text>
</comment>
<evidence type="ECO:0000256" key="7">
    <source>
        <dbReference type="SAM" id="Coils"/>
    </source>
</evidence>
<dbReference type="InterPro" id="IPR050066">
    <property type="entry name" value="UvrABC_protein_C"/>
</dbReference>
<dbReference type="Pfam" id="PF22920">
    <property type="entry name" value="UvrC_RNaseH"/>
    <property type="match status" value="1"/>
</dbReference>
<dbReference type="PANTHER" id="PTHR30562">
    <property type="entry name" value="UVRC/OXIDOREDUCTASE"/>
    <property type="match status" value="1"/>
</dbReference>
<dbReference type="HAMAP" id="MF_00203">
    <property type="entry name" value="UvrC"/>
    <property type="match status" value="1"/>
</dbReference>
<reference evidence="11 12" key="1">
    <citation type="submission" date="2023-06" db="EMBL/GenBank/DDBJ databases">
        <title>Antibody response to the Sneathia vaginalis cytopathogenic toxin A during pregnancy.</title>
        <authorList>
            <person name="Mccoy Z.T."/>
            <person name="Serrano M.G."/>
            <person name="Spaine K."/>
            <person name="Edwards D.J."/>
            <person name="Buck G.A."/>
            <person name="Jefferson K."/>
        </authorList>
    </citation>
    <scope>NUCLEOTIDE SEQUENCE [LARGE SCALE GENOMIC DNA]</scope>
    <source>
        <strain evidence="11 12">CCUG 42621</strain>
    </source>
</reference>
<dbReference type="Gene3D" id="1.10.150.20">
    <property type="entry name" value="5' to 3' exonuclease, C-terminal subdomain"/>
    <property type="match status" value="1"/>
</dbReference>
<feature type="domain" description="UVR" evidence="8">
    <location>
        <begin position="195"/>
        <end position="230"/>
    </location>
</feature>
<dbReference type="Gene3D" id="3.30.420.340">
    <property type="entry name" value="UvrC, RNAse H endonuclease domain"/>
    <property type="match status" value="1"/>
</dbReference>
<keyword evidence="12" id="KW-1185">Reference proteome</keyword>
<dbReference type="PANTHER" id="PTHR30562:SF1">
    <property type="entry name" value="UVRABC SYSTEM PROTEIN C"/>
    <property type="match status" value="1"/>
</dbReference>
<dbReference type="InterPro" id="IPR001162">
    <property type="entry name" value="UvrC_RNase_H_dom"/>
</dbReference>
<evidence type="ECO:0000256" key="6">
    <source>
        <dbReference type="HAMAP-Rule" id="MF_00203"/>
    </source>
</evidence>
<keyword evidence="2 6" id="KW-0227">DNA damage</keyword>
<dbReference type="EMBL" id="JASSPP010000002">
    <property type="protein sequence ID" value="MDK9580273.1"/>
    <property type="molecule type" value="Genomic_DNA"/>
</dbReference>
<dbReference type="PROSITE" id="PS50164">
    <property type="entry name" value="GIY_YIG"/>
    <property type="match status" value="1"/>
</dbReference>
<evidence type="ECO:0000256" key="1">
    <source>
        <dbReference type="ARBA" id="ARBA00022490"/>
    </source>
</evidence>
<evidence type="ECO:0000256" key="4">
    <source>
        <dbReference type="ARBA" id="ARBA00022881"/>
    </source>
</evidence>
<dbReference type="InterPro" id="IPR047296">
    <property type="entry name" value="GIY-YIG_UvrC_Cho"/>
</dbReference>
<evidence type="ECO:0000259" key="10">
    <source>
        <dbReference type="PROSITE" id="PS50165"/>
    </source>
</evidence>
<dbReference type="NCBIfam" id="TIGR00194">
    <property type="entry name" value="uvrC"/>
    <property type="match status" value="1"/>
</dbReference>
<sequence length="581" mass="68484">MDIKKINIPLNPGVYLMKDIEGKIIYIGKAKNLKNRVSSYFVGAHNIKTMELVKNIESIDFFICTSEVEAFILENNLIKKHKPKYNILLKDQKTYPYIKITKEEYPRILVVRKVTDDAYYFGPFPNVNMKEVVNNIMKVFKIRDCKIDMRKNTKVCLKYYMKLCNGPCYYKLPEIKEEYLENVKHLLDFLENKDVEVLKYLEKRMETFSQNLEYERAIIERERIKSLKKLLSYQITETNTKNDEDIFSIKKNKDDIFICVLSIRAGKLIAKDSKRIDNMIDNDIIDSIIPQYYDKKLLPSKIILSSNFEDKKEVLSAWFKEEKKKNVKIVFPKRGRLAKLLNLAEVNLNNEQERYYNEKQNLTKDLEELKKLLNLDKYPRFIECYDMSNIQGSDNVGVGVAFINGKRATKLYRKYKIKTVVGANDYDSMKEVILRRMEHNPYPDLILLDGGKAHVSVIKRALKENDIDLPVFGMYKDDHHKTYGICDEKKVFDLQSKEELFKLITRFQDEVHRFAINYHKVLREKRVLHSKLDEIKGIGKKRKKELLEKFGTVKAVLEADLEELEKILPKNIAKEINKIND</sequence>
<dbReference type="InterPro" id="IPR000305">
    <property type="entry name" value="GIY-YIG_endonuc"/>
</dbReference>
<comment type="similarity">
    <text evidence="6">Belongs to the UvrC family.</text>
</comment>
<dbReference type="Pfam" id="PF14520">
    <property type="entry name" value="HHH_5"/>
    <property type="match status" value="1"/>
</dbReference>
<dbReference type="InterPro" id="IPR036876">
    <property type="entry name" value="UVR_dom_sf"/>
</dbReference>
<organism evidence="11 12">
    <name type="scientific">Sneathia sanguinegens</name>
    <dbReference type="NCBI Taxonomy" id="40543"/>
    <lineage>
        <taxon>Bacteria</taxon>
        <taxon>Fusobacteriati</taxon>
        <taxon>Fusobacteriota</taxon>
        <taxon>Fusobacteriia</taxon>
        <taxon>Fusobacteriales</taxon>
        <taxon>Leptotrichiaceae</taxon>
        <taxon>Sneathia</taxon>
    </lineage>
</organism>
<dbReference type="Proteomes" id="UP001225134">
    <property type="component" value="Unassembled WGS sequence"/>
</dbReference>
<gene>
    <name evidence="6 11" type="primary">uvrC</name>
    <name evidence="11" type="ORF">QQA45_01905</name>
</gene>
<name>A0ABT7HID2_9FUSO</name>
<dbReference type="SUPFAM" id="SSF82771">
    <property type="entry name" value="GIY-YIG endonuclease"/>
    <property type="match status" value="1"/>
</dbReference>
<dbReference type="InterPro" id="IPR001943">
    <property type="entry name" value="UVR_dom"/>
</dbReference>
<keyword evidence="4 6" id="KW-0267">Excision nuclease</keyword>